<name>A0A4P2QP69_SORCE</name>
<gene>
    <name evidence="1" type="ORF">SOCE836_040640</name>
</gene>
<protein>
    <recommendedName>
        <fullName evidence="3">Phage virion morphogenesis protein</fullName>
    </recommendedName>
</protein>
<sequence>MAGDPLDELRRVFAELADRAQALTPEKPGEVLRDAIDQKFEQGGPGWPPLAPSTLDRRGGAVRQILVDSGALRASIQMTVTGDSVELFPGVPYGRKHIEGDGVPVRDFLDVLTNATLDKAADVLVEELVS</sequence>
<evidence type="ECO:0000313" key="2">
    <source>
        <dbReference type="Proteomes" id="UP000295497"/>
    </source>
</evidence>
<proteinExistence type="predicted"/>
<dbReference type="InterPro" id="IPR006522">
    <property type="entry name" value="Phage_virion_morphogenesis"/>
</dbReference>
<dbReference type="EMBL" id="CP012672">
    <property type="protein sequence ID" value="AUX31929.1"/>
    <property type="molecule type" value="Genomic_DNA"/>
</dbReference>
<evidence type="ECO:0008006" key="3">
    <source>
        <dbReference type="Google" id="ProtNLM"/>
    </source>
</evidence>
<dbReference type="Pfam" id="PF05069">
    <property type="entry name" value="Phage_tail_S"/>
    <property type="match status" value="1"/>
</dbReference>
<dbReference type="RefSeq" id="WP_129575629.1">
    <property type="nucleotide sequence ID" value="NZ_CP012672.1"/>
</dbReference>
<reference evidence="1 2" key="1">
    <citation type="submission" date="2015-09" db="EMBL/GenBank/DDBJ databases">
        <title>Sorangium comparison.</title>
        <authorList>
            <person name="Zaburannyi N."/>
            <person name="Bunk B."/>
            <person name="Overmann J."/>
            <person name="Mueller R."/>
        </authorList>
    </citation>
    <scope>NUCLEOTIDE SEQUENCE [LARGE SCALE GENOMIC DNA]</scope>
    <source>
        <strain evidence="1 2">So ce836</strain>
    </source>
</reference>
<evidence type="ECO:0000313" key="1">
    <source>
        <dbReference type="EMBL" id="AUX31929.1"/>
    </source>
</evidence>
<dbReference type="AlphaFoldDB" id="A0A4P2QP69"/>
<dbReference type="Proteomes" id="UP000295497">
    <property type="component" value="Chromosome"/>
</dbReference>
<accession>A0A4P2QP69</accession>
<organism evidence="1 2">
    <name type="scientific">Sorangium cellulosum</name>
    <name type="common">Polyangium cellulosum</name>
    <dbReference type="NCBI Taxonomy" id="56"/>
    <lineage>
        <taxon>Bacteria</taxon>
        <taxon>Pseudomonadati</taxon>
        <taxon>Myxococcota</taxon>
        <taxon>Polyangia</taxon>
        <taxon>Polyangiales</taxon>
        <taxon>Polyangiaceae</taxon>
        <taxon>Sorangium</taxon>
    </lineage>
</organism>